<dbReference type="CDD" id="cd00200">
    <property type="entry name" value="WD40"/>
    <property type="match status" value="1"/>
</dbReference>
<sequence>MASFAAPILDCERTIEAAHWKRVRFLCKITETKYASGGDDGLIKFWDLETGAQDPMVLDHGQDGPHKNHDHGKGGVMCLCLIDEDNLLSGGVKNLIKHWDLKTGEVKFEYEGHDSWVMCITLFPDKKSFLCGSCDRTIRHWTVGKEECERYMIKHTQGIYGIEIIDDNTFISASADWSLKLWNFEDGTVLRTYGNESWEPEEHEDGHKIWVWYCLLLDKDRFASAGHDGMCKIWNIWTGECLFTLQVADHLKMKWNQRPPYRCLVKYQEGKLLSACEDKTIKMWDYETGELEQTYAGHSQAVWTILQMGDKVLSGSGDSTIKLWAPSTAELE</sequence>
<protein>
    <submittedName>
        <fullName evidence="1">F-box and WD-40 domain protein</fullName>
    </submittedName>
</protein>
<dbReference type="Gene3D" id="2.130.10.10">
    <property type="entry name" value="YVTN repeat-like/Quinoprotein amine dehydrogenase"/>
    <property type="match status" value="3"/>
</dbReference>
<dbReference type="EMBL" id="JBBJCI010000348">
    <property type="protein sequence ID" value="KAK7234081.1"/>
    <property type="molecule type" value="Genomic_DNA"/>
</dbReference>
<dbReference type="PANTHER" id="PTHR19848:SF8">
    <property type="entry name" value="F-BOX AND WD REPEAT DOMAIN CONTAINING 7"/>
    <property type="match status" value="1"/>
</dbReference>
<dbReference type="Pfam" id="PF00400">
    <property type="entry name" value="WD40"/>
    <property type="match status" value="6"/>
</dbReference>
<accession>A0ABR1FNC9</accession>
<dbReference type="InterPro" id="IPR001680">
    <property type="entry name" value="WD40_rpt"/>
</dbReference>
<dbReference type="KEGG" id="aaf:AURANDRAFT_21854"/>
<proteinExistence type="predicted"/>
<evidence type="ECO:0000313" key="2">
    <source>
        <dbReference type="Proteomes" id="UP001363151"/>
    </source>
</evidence>
<dbReference type="Proteomes" id="UP001363151">
    <property type="component" value="Unassembled WGS sequence"/>
</dbReference>
<dbReference type="SUPFAM" id="SSF50978">
    <property type="entry name" value="WD40 repeat-like"/>
    <property type="match status" value="1"/>
</dbReference>
<keyword evidence="2" id="KW-1185">Reference proteome</keyword>
<dbReference type="PROSITE" id="PS50082">
    <property type="entry name" value="WD_REPEATS_2"/>
    <property type="match status" value="5"/>
</dbReference>
<organism evidence="1 2">
    <name type="scientific">Aureococcus anophagefferens</name>
    <name type="common">Harmful bloom alga</name>
    <dbReference type="NCBI Taxonomy" id="44056"/>
    <lineage>
        <taxon>Eukaryota</taxon>
        <taxon>Sar</taxon>
        <taxon>Stramenopiles</taxon>
        <taxon>Ochrophyta</taxon>
        <taxon>Pelagophyceae</taxon>
        <taxon>Pelagomonadales</taxon>
        <taxon>Pelagomonadaceae</taxon>
        <taxon>Aureococcus</taxon>
    </lineage>
</organism>
<dbReference type="InterPro" id="IPR015943">
    <property type="entry name" value="WD40/YVTN_repeat-like_dom_sf"/>
</dbReference>
<comment type="caution">
    <text evidence="1">The sequence shown here is derived from an EMBL/GenBank/DDBJ whole genome shotgun (WGS) entry which is preliminary data.</text>
</comment>
<gene>
    <name evidence="1" type="ORF">SO694_00146054</name>
</gene>
<evidence type="ECO:0000313" key="1">
    <source>
        <dbReference type="EMBL" id="KAK7234081.1"/>
    </source>
</evidence>
<dbReference type="PROSITE" id="PS50294">
    <property type="entry name" value="WD_REPEATS_REGION"/>
    <property type="match status" value="2"/>
</dbReference>
<reference evidence="1 2" key="1">
    <citation type="submission" date="2024-03" db="EMBL/GenBank/DDBJ databases">
        <title>Aureococcus anophagefferens CCMP1851 and Kratosvirus quantuckense: Draft genome of a second virus-susceptible host strain in the model system.</title>
        <authorList>
            <person name="Chase E."/>
            <person name="Truchon A.R."/>
            <person name="Schepens W."/>
            <person name="Wilhelm S.W."/>
        </authorList>
    </citation>
    <scope>NUCLEOTIDE SEQUENCE [LARGE SCALE GENOMIC DNA]</scope>
    <source>
        <strain evidence="1 2">CCMP1851</strain>
    </source>
</reference>
<dbReference type="InterPro" id="IPR020472">
    <property type="entry name" value="WD40_PAC1"/>
</dbReference>
<dbReference type="PANTHER" id="PTHR19848">
    <property type="entry name" value="WD40 REPEAT PROTEIN"/>
    <property type="match status" value="1"/>
</dbReference>
<dbReference type="InterPro" id="IPR036322">
    <property type="entry name" value="WD40_repeat_dom_sf"/>
</dbReference>
<name>A0ABR1FNC9_AURAN</name>
<dbReference type="PRINTS" id="PR00320">
    <property type="entry name" value="GPROTEINBRPT"/>
</dbReference>
<dbReference type="SMART" id="SM00320">
    <property type="entry name" value="WD40"/>
    <property type="match status" value="7"/>
</dbReference>